<organism evidence="1">
    <name type="scientific">viral metagenome</name>
    <dbReference type="NCBI Taxonomy" id="1070528"/>
    <lineage>
        <taxon>unclassified sequences</taxon>
        <taxon>metagenomes</taxon>
        <taxon>organismal metagenomes</taxon>
    </lineage>
</organism>
<evidence type="ECO:0000313" key="1">
    <source>
        <dbReference type="EMBL" id="QJA49080.1"/>
    </source>
</evidence>
<name>A0A6H1ZPF4_9ZZZZ</name>
<gene>
    <name evidence="1" type="ORF">TM448A01222_0018</name>
</gene>
<dbReference type="AlphaFoldDB" id="A0A6H1ZPF4"/>
<accession>A0A6H1ZPF4</accession>
<proteinExistence type="predicted"/>
<reference evidence="1" key="1">
    <citation type="submission" date="2020-03" db="EMBL/GenBank/DDBJ databases">
        <title>The deep terrestrial virosphere.</title>
        <authorList>
            <person name="Holmfeldt K."/>
            <person name="Nilsson E."/>
            <person name="Simone D."/>
            <person name="Lopez-Fernandez M."/>
            <person name="Wu X."/>
            <person name="de Brujin I."/>
            <person name="Lundin D."/>
            <person name="Andersson A."/>
            <person name="Bertilsson S."/>
            <person name="Dopson M."/>
        </authorList>
    </citation>
    <scope>NUCLEOTIDE SEQUENCE</scope>
    <source>
        <strain evidence="1">TM448A01222</strain>
    </source>
</reference>
<dbReference type="EMBL" id="MT144116">
    <property type="protein sequence ID" value="QJA49080.1"/>
    <property type="molecule type" value="Genomic_DNA"/>
</dbReference>
<sequence length="125" mass="14532">MFYKYELIIPASTPKITPEELEIKLPFGVIHHVEIYFPPGCEGEAKAQIIHNEFQLFPSNPGKWFAGDEFPIKFNEDYRLPENFNLLRLKGYNDDTVNSHTVTFRIGVKGEWRLYLEGLGQEVEI</sequence>
<protein>
    <submittedName>
        <fullName evidence="1">Uncharacterized protein</fullName>
    </submittedName>
</protein>